<dbReference type="AlphaFoldDB" id="A0A9N7VGH5"/>
<reference evidence="1" key="1">
    <citation type="submission" date="2020-03" db="EMBL/GenBank/DDBJ databases">
        <authorList>
            <person name="Weist P."/>
        </authorList>
    </citation>
    <scope>NUCLEOTIDE SEQUENCE</scope>
</reference>
<evidence type="ECO:0000313" key="2">
    <source>
        <dbReference type="Proteomes" id="UP001153269"/>
    </source>
</evidence>
<comment type="caution">
    <text evidence="1">The sequence shown here is derived from an EMBL/GenBank/DDBJ whole genome shotgun (WGS) entry which is preliminary data.</text>
</comment>
<name>A0A9N7VGH5_PLEPL</name>
<sequence length="205" mass="22205">MKKKEKRLLGAASREDYQACRLNFSFIVTPAEVGSAALSDGEWEYNLPAWQTISAPAREKILGLQRRCAAPAADISHSITIILGPVLSPTCPTTCPDGLNGWTAGPPWHSPHLAAVKRSTSQTMQESAPPLARSHNKPPRSWPVRILIMLSYIAPPRKLTEKQITLSHLTSCTSGHTGLSPTWMPAKRIQSGASLGGTGLESIRH</sequence>
<proteinExistence type="predicted"/>
<keyword evidence="2" id="KW-1185">Reference proteome</keyword>
<gene>
    <name evidence="1" type="ORF">PLEPLA_LOCUS37192</name>
</gene>
<dbReference type="Proteomes" id="UP001153269">
    <property type="component" value="Unassembled WGS sequence"/>
</dbReference>
<dbReference type="EMBL" id="CADEAL010004017">
    <property type="protein sequence ID" value="CAB1449509.1"/>
    <property type="molecule type" value="Genomic_DNA"/>
</dbReference>
<protein>
    <submittedName>
        <fullName evidence="1">Uncharacterized protein</fullName>
    </submittedName>
</protein>
<accession>A0A9N7VGH5</accession>
<evidence type="ECO:0000313" key="1">
    <source>
        <dbReference type="EMBL" id="CAB1449509.1"/>
    </source>
</evidence>
<organism evidence="1 2">
    <name type="scientific">Pleuronectes platessa</name>
    <name type="common">European plaice</name>
    <dbReference type="NCBI Taxonomy" id="8262"/>
    <lineage>
        <taxon>Eukaryota</taxon>
        <taxon>Metazoa</taxon>
        <taxon>Chordata</taxon>
        <taxon>Craniata</taxon>
        <taxon>Vertebrata</taxon>
        <taxon>Euteleostomi</taxon>
        <taxon>Actinopterygii</taxon>
        <taxon>Neopterygii</taxon>
        <taxon>Teleostei</taxon>
        <taxon>Neoteleostei</taxon>
        <taxon>Acanthomorphata</taxon>
        <taxon>Carangaria</taxon>
        <taxon>Pleuronectiformes</taxon>
        <taxon>Pleuronectoidei</taxon>
        <taxon>Pleuronectidae</taxon>
        <taxon>Pleuronectes</taxon>
    </lineage>
</organism>